<accession>A0A6N2LNJ5</accession>
<feature type="region of interest" description="Disordered" evidence="1">
    <location>
        <begin position="1"/>
        <end position="45"/>
    </location>
</feature>
<organism evidence="2">
    <name type="scientific">Salix viminalis</name>
    <name type="common">Common osier</name>
    <name type="synonym">Basket willow</name>
    <dbReference type="NCBI Taxonomy" id="40686"/>
    <lineage>
        <taxon>Eukaryota</taxon>
        <taxon>Viridiplantae</taxon>
        <taxon>Streptophyta</taxon>
        <taxon>Embryophyta</taxon>
        <taxon>Tracheophyta</taxon>
        <taxon>Spermatophyta</taxon>
        <taxon>Magnoliopsida</taxon>
        <taxon>eudicotyledons</taxon>
        <taxon>Gunneridae</taxon>
        <taxon>Pentapetalae</taxon>
        <taxon>rosids</taxon>
        <taxon>fabids</taxon>
        <taxon>Malpighiales</taxon>
        <taxon>Salicaceae</taxon>
        <taxon>Saliceae</taxon>
        <taxon>Salix</taxon>
    </lineage>
</organism>
<evidence type="ECO:0000313" key="2">
    <source>
        <dbReference type="EMBL" id="VFU38842.1"/>
    </source>
</evidence>
<evidence type="ECO:0000256" key="1">
    <source>
        <dbReference type="SAM" id="MobiDB-lite"/>
    </source>
</evidence>
<dbReference type="EMBL" id="CAADRP010001446">
    <property type="protein sequence ID" value="VFU38842.1"/>
    <property type="molecule type" value="Genomic_DNA"/>
</dbReference>
<proteinExistence type="predicted"/>
<gene>
    <name evidence="2" type="ORF">SVIM_LOCUS213538</name>
</gene>
<feature type="compositionally biased region" description="Polar residues" evidence="1">
    <location>
        <begin position="27"/>
        <end position="40"/>
    </location>
</feature>
<name>A0A6N2LNJ5_SALVM</name>
<sequence>MEKENKSKQIPKFPRRENPENKEFQETKSFSGNSSITNHHSIADEPMDTIHRLDCSTVNCLAIRD</sequence>
<feature type="compositionally biased region" description="Basic and acidic residues" evidence="1">
    <location>
        <begin position="14"/>
        <end position="26"/>
    </location>
</feature>
<dbReference type="AlphaFoldDB" id="A0A6N2LNJ5"/>
<reference evidence="2" key="1">
    <citation type="submission" date="2019-03" db="EMBL/GenBank/DDBJ databases">
        <authorList>
            <person name="Mank J."/>
            <person name="Almeida P."/>
        </authorList>
    </citation>
    <scope>NUCLEOTIDE SEQUENCE</scope>
    <source>
        <strain evidence="2">78183</strain>
    </source>
</reference>
<protein>
    <submittedName>
        <fullName evidence="2">Uncharacterized protein</fullName>
    </submittedName>
</protein>